<keyword evidence="3" id="KW-1185">Reference proteome</keyword>
<accession>A0A433A1W4</accession>
<evidence type="ECO:0000256" key="1">
    <source>
        <dbReference type="SAM" id="MobiDB-lite"/>
    </source>
</evidence>
<reference evidence="2 3" key="1">
    <citation type="journal article" date="2018" name="New Phytol.">
        <title>Phylogenomics of Endogonaceae and evolution of mycorrhizas within Mucoromycota.</title>
        <authorList>
            <person name="Chang Y."/>
            <person name="Desiro A."/>
            <person name="Na H."/>
            <person name="Sandor L."/>
            <person name="Lipzen A."/>
            <person name="Clum A."/>
            <person name="Barry K."/>
            <person name="Grigoriev I.V."/>
            <person name="Martin F.M."/>
            <person name="Stajich J.E."/>
            <person name="Smith M.E."/>
            <person name="Bonito G."/>
            <person name="Spatafora J.W."/>
        </authorList>
    </citation>
    <scope>NUCLEOTIDE SEQUENCE [LARGE SCALE GENOMIC DNA]</scope>
    <source>
        <strain evidence="2 3">GMNB39</strain>
    </source>
</reference>
<organism evidence="2 3">
    <name type="scientific">Jimgerdemannia flammicorona</name>
    <dbReference type="NCBI Taxonomy" id="994334"/>
    <lineage>
        <taxon>Eukaryota</taxon>
        <taxon>Fungi</taxon>
        <taxon>Fungi incertae sedis</taxon>
        <taxon>Mucoromycota</taxon>
        <taxon>Mucoromycotina</taxon>
        <taxon>Endogonomycetes</taxon>
        <taxon>Endogonales</taxon>
        <taxon>Endogonaceae</taxon>
        <taxon>Jimgerdemannia</taxon>
    </lineage>
</organism>
<dbReference type="AlphaFoldDB" id="A0A433A1W4"/>
<proteinExistence type="predicted"/>
<feature type="region of interest" description="Disordered" evidence="1">
    <location>
        <begin position="1"/>
        <end position="35"/>
    </location>
</feature>
<gene>
    <name evidence="2" type="ORF">BC936DRAFT_141640</name>
</gene>
<name>A0A433A1W4_9FUNG</name>
<protein>
    <submittedName>
        <fullName evidence="2">Uncharacterized protein</fullName>
    </submittedName>
</protein>
<dbReference type="Proteomes" id="UP000268093">
    <property type="component" value="Unassembled WGS sequence"/>
</dbReference>
<comment type="caution">
    <text evidence="2">The sequence shown here is derived from an EMBL/GenBank/DDBJ whole genome shotgun (WGS) entry which is preliminary data.</text>
</comment>
<sequence>MWPTAPYPLGRAPRRMQASTPRAGRGGGTGRWPRSGAGSRRCEVCWRGRPSSRDGWERRCRRVEWSERLDAGVWGVNSDRVLEGNDDKPTLQHLRNPINRLLPFNNPILSPSLVPVPVPVSVSVHIPVPVLVPVLVLALILSSIPNSPSAPLPSPHISHRNRVNNLDDDVWPVPSFVPVRKEGA</sequence>
<evidence type="ECO:0000313" key="3">
    <source>
        <dbReference type="Proteomes" id="UP000268093"/>
    </source>
</evidence>
<evidence type="ECO:0000313" key="2">
    <source>
        <dbReference type="EMBL" id="RUO96671.1"/>
    </source>
</evidence>
<dbReference type="EMBL" id="RBNI01020167">
    <property type="protein sequence ID" value="RUO96671.1"/>
    <property type="molecule type" value="Genomic_DNA"/>
</dbReference>